<dbReference type="EMBL" id="BAAANY010000012">
    <property type="protein sequence ID" value="GAA1684015.1"/>
    <property type="molecule type" value="Genomic_DNA"/>
</dbReference>
<feature type="transmembrane region" description="Helical" evidence="1">
    <location>
        <begin position="37"/>
        <end position="61"/>
    </location>
</feature>
<dbReference type="RefSeq" id="WP_344311464.1">
    <property type="nucleotide sequence ID" value="NZ_BAAANY010000012.1"/>
</dbReference>
<feature type="transmembrane region" description="Helical" evidence="1">
    <location>
        <begin position="120"/>
        <end position="141"/>
    </location>
</feature>
<evidence type="ECO:0000259" key="2">
    <source>
        <dbReference type="Pfam" id="PF02517"/>
    </source>
</evidence>
<dbReference type="Pfam" id="PF02517">
    <property type="entry name" value="Rce1-like"/>
    <property type="match status" value="1"/>
</dbReference>
<organism evidence="3 4">
    <name type="scientific">Fodinicola feengrottensis</name>
    <dbReference type="NCBI Taxonomy" id="435914"/>
    <lineage>
        <taxon>Bacteria</taxon>
        <taxon>Bacillati</taxon>
        <taxon>Actinomycetota</taxon>
        <taxon>Actinomycetes</taxon>
        <taxon>Mycobacteriales</taxon>
        <taxon>Fodinicola</taxon>
    </lineage>
</organism>
<feature type="domain" description="CAAX prenyl protease 2/Lysostaphin resistance protein A-like" evidence="2">
    <location>
        <begin position="177"/>
        <end position="269"/>
    </location>
</feature>
<proteinExistence type="predicted"/>
<evidence type="ECO:0000313" key="4">
    <source>
        <dbReference type="Proteomes" id="UP001500618"/>
    </source>
</evidence>
<keyword evidence="1" id="KW-0472">Membrane</keyword>
<evidence type="ECO:0000313" key="3">
    <source>
        <dbReference type="EMBL" id="GAA1684015.1"/>
    </source>
</evidence>
<keyword evidence="1" id="KW-0812">Transmembrane</keyword>
<feature type="transmembrane region" description="Helical" evidence="1">
    <location>
        <begin position="262"/>
        <end position="287"/>
    </location>
</feature>
<feature type="transmembrane region" description="Helical" evidence="1">
    <location>
        <begin position="148"/>
        <end position="167"/>
    </location>
</feature>
<accession>A0ABN2H9B7</accession>
<name>A0ABN2H9B7_9ACTN</name>
<gene>
    <name evidence="3" type="ORF">GCM10009765_36750</name>
</gene>
<keyword evidence="4" id="KW-1185">Reference proteome</keyword>
<reference evidence="3 4" key="1">
    <citation type="journal article" date="2019" name="Int. J. Syst. Evol. Microbiol.">
        <title>The Global Catalogue of Microorganisms (GCM) 10K type strain sequencing project: providing services to taxonomists for standard genome sequencing and annotation.</title>
        <authorList>
            <consortium name="The Broad Institute Genomics Platform"/>
            <consortium name="The Broad Institute Genome Sequencing Center for Infectious Disease"/>
            <person name="Wu L."/>
            <person name="Ma J."/>
        </authorList>
    </citation>
    <scope>NUCLEOTIDE SEQUENCE [LARGE SCALE GENOMIC DNA]</scope>
    <source>
        <strain evidence="3 4">JCM 14718</strain>
    </source>
</reference>
<dbReference type="InterPro" id="IPR003675">
    <property type="entry name" value="Rce1/LyrA-like_dom"/>
</dbReference>
<feature type="transmembrane region" description="Helical" evidence="1">
    <location>
        <begin position="237"/>
        <end position="255"/>
    </location>
</feature>
<feature type="transmembrane region" description="Helical" evidence="1">
    <location>
        <begin position="68"/>
        <end position="91"/>
    </location>
</feature>
<dbReference type="Proteomes" id="UP001500618">
    <property type="component" value="Unassembled WGS sequence"/>
</dbReference>
<keyword evidence="1" id="KW-1133">Transmembrane helix</keyword>
<protein>
    <recommendedName>
        <fullName evidence="2">CAAX prenyl protease 2/Lysostaphin resistance protein A-like domain-containing protein</fullName>
    </recommendedName>
</protein>
<evidence type="ECO:0000256" key="1">
    <source>
        <dbReference type="SAM" id="Phobius"/>
    </source>
</evidence>
<comment type="caution">
    <text evidence="3">The sequence shown here is derived from an EMBL/GenBank/DDBJ whole genome shotgun (WGS) entry which is preliminary data.</text>
</comment>
<sequence>MLMVDTTVPPKPTKTPDAVRVGAVAVRAGTVGWGWPIAMIAIRLGIIAAGVGIVFGVAVLLHSSQALLLALTAALPMTLVANLVSLEILVWRGHREGFRLRDLMGFRTGWKSLLKDAGWSLLWVPALMLPFDLAVAGVAVALGHPKDLNTLILAVQKLFIGPLGLSAGRSFPLWYGILIAVLFPLINPLLEEIHYRGYVQPRIAARTKHAWIAIGFTSIFFGLQYAAYAWAWGSVPVFVAGYLVWGIVAGVISHLQRRIATLVFAHFLVSIPVAVLPLAYILLSLLVTKTTV</sequence>
<feature type="transmembrane region" description="Helical" evidence="1">
    <location>
        <begin position="173"/>
        <end position="190"/>
    </location>
</feature>
<feature type="transmembrane region" description="Helical" evidence="1">
    <location>
        <begin position="210"/>
        <end position="231"/>
    </location>
</feature>